<dbReference type="RefSeq" id="WP_063360123.1">
    <property type="nucleotide sequence ID" value="NZ_AUXZ01000014.1"/>
</dbReference>
<evidence type="ECO:0000259" key="1">
    <source>
        <dbReference type="Pfam" id="PF07045"/>
    </source>
</evidence>
<dbReference type="InterPro" id="IPR011008">
    <property type="entry name" value="Dimeric_a/b-barrel"/>
</dbReference>
<dbReference type="SUPFAM" id="SSF54909">
    <property type="entry name" value="Dimeric alpha+beta barrel"/>
    <property type="match status" value="1"/>
</dbReference>
<proteinExistence type="predicted"/>
<protein>
    <recommendedName>
        <fullName evidence="1">DUF1330 domain-containing protein</fullName>
    </recommendedName>
</protein>
<name>A0A167GGL4_9GAMM</name>
<gene>
    <name evidence="2" type="ORF">N476_26355</name>
</gene>
<evidence type="ECO:0000313" key="3">
    <source>
        <dbReference type="Proteomes" id="UP000076503"/>
    </source>
</evidence>
<sequence length="105" mass="12210">MAKYEMLVGLEVLDDVVYSQYRTAMRPILEEKGGEFGYDFRVSEVLKSEVTECINRVFTLRFPSKSIMTSFFDDPRYQAVKSEYFSPSVGSFTIIRGYDVDECHF</sequence>
<reference evidence="2 3" key="1">
    <citation type="submission" date="2013-07" db="EMBL/GenBank/DDBJ databases">
        <title>Comparative Genomic and Metabolomic Analysis of Twelve Strains of Pseudoalteromonas luteoviolacea.</title>
        <authorList>
            <person name="Vynne N.G."/>
            <person name="Mansson M."/>
            <person name="Gram L."/>
        </authorList>
    </citation>
    <scope>NUCLEOTIDE SEQUENCE [LARGE SCALE GENOMIC DNA]</scope>
    <source>
        <strain evidence="2 3">H33</strain>
    </source>
</reference>
<dbReference type="PATRIC" id="fig|1365251.3.peg.348"/>
<accession>A0A167GGL4</accession>
<dbReference type="Gene3D" id="3.30.70.100">
    <property type="match status" value="1"/>
</dbReference>
<evidence type="ECO:0000313" key="2">
    <source>
        <dbReference type="EMBL" id="KZN55270.1"/>
    </source>
</evidence>
<dbReference type="Pfam" id="PF07045">
    <property type="entry name" value="DUF1330"/>
    <property type="match status" value="1"/>
</dbReference>
<dbReference type="AlphaFoldDB" id="A0A167GGL4"/>
<dbReference type="InterPro" id="IPR010753">
    <property type="entry name" value="DUF1330"/>
</dbReference>
<dbReference type="OrthoDB" id="5296554at2"/>
<organism evidence="2 3">
    <name type="scientific">Pseudoalteromonas luteoviolacea H33</name>
    <dbReference type="NCBI Taxonomy" id="1365251"/>
    <lineage>
        <taxon>Bacteria</taxon>
        <taxon>Pseudomonadati</taxon>
        <taxon>Pseudomonadota</taxon>
        <taxon>Gammaproteobacteria</taxon>
        <taxon>Alteromonadales</taxon>
        <taxon>Pseudoalteromonadaceae</taxon>
        <taxon>Pseudoalteromonas</taxon>
    </lineage>
</organism>
<dbReference type="Proteomes" id="UP000076503">
    <property type="component" value="Unassembled WGS sequence"/>
</dbReference>
<comment type="caution">
    <text evidence="2">The sequence shown here is derived from an EMBL/GenBank/DDBJ whole genome shotgun (WGS) entry which is preliminary data.</text>
</comment>
<dbReference type="EMBL" id="AUXZ01000014">
    <property type="protein sequence ID" value="KZN55270.1"/>
    <property type="molecule type" value="Genomic_DNA"/>
</dbReference>
<feature type="domain" description="DUF1330" evidence="1">
    <location>
        <begin position="8"/>
        <end position="98"/>
    </location>
</feature>